<comment type="caution">
    <text evidence="2">The sequence shown here is derived from an EMBL/GenBank/DDBJ whole genome shotgun (WGS) entry which is preliminary data.</text>
</comment>
<dbReference type="AlphaFoldDB" id="A0A1Q5TDA9"/>
<feature type="region of interest" description="Disordered" evidence="1">
    <location>
        <begin position="155"/>
        <end position="308"/>
    </location>
</feature>
<name>A0A1Q5TDA9_9EURO</name>
<dbReference type="EMBL" id="MNBE01000673">
    <property type="protein sequence ID" value="OKO98201.1"/>
    <property type="molecule type" value="Genomic_DNA"/>
</dbReference>
<reference evidence="2 3" key="1">
    <citation type="submission" date="2016-10" db="EMBL/GenBank/DDBJ databases">
        <title>Genome sequence of the ascomycete fungus Penicillium subrubescens.</title>
        <authorList>
            <person name="De Vries R.P."/>
            <person name="Peng M."/>
            <person name="Dilokpimol A."/>
            <person name="Hilden K."/>
            <person name="Makela M.R."/>
            <person name="Grigoriev I."/>
            <person name="Riley R."/>
            <person name="Granchi Z."/>
        </authorList>
    </citation>
    <scope>NUCLEOTIDE SEQUENCE [LARGE SCALE GENOMIC DNA]</scope>
    <source>
        <strain evidence="2 3">CBS 132785</strain>
    </source>
</reference>
<feature type="compositionally biased region" description="Basic and acidic residues" evidence="1">
    <location>
        <begin position="105"/>
        <end position="114"/>
    </location>
</feature>
<evidence type="ECO:0000313" key="3">
    <source>
        <dbReference type="Proteomes" id="UP000186955"/>
    </source>
</evidence>
<keyword evidence="3" id="KW-1185">Reference proteome</keyword>
<proteinExistence type="predicted"/>
<accession>A0A1Q5TDA9</accession>
<protein>
    <submittedName>
        <fullName evidence="2">Uncharacterized protein</fullName>
    </submittedName>
</protein>
<evidence type="ECO:0000256" key="1">
    <source>
        <dbReference type="SAM" id="MobiDB-lite"/>
    </source>
</evidence>
<evidence type="ECO:0000313" key="2">
    <source>
        <dbReference type="EMBL" id="OKO98201.1"/>
    </source>
</evidence>
<feature type="region of interest" description="Disordered" evidence="1">
    <location>
        <begin position="105"/>
        <end position="141"/>
    </location>
</feature>
<feature type="compositionally biased region" description="Low complexity" evidence="1">
    <location>
        <begin position="240"/>
        <end position="263"/>
    </location>
</feature>
<dbReference type="Proteomes" id="UP000186955">
    <property type="component" value="Unassembled WGS sequence"/>
</dbReference>
<feature type="compositionally biased region" description="Basic and acidic residues" evidence="1">
    <location>
        <begin position="221"/>
        <end position="238"/>
    </location>
</feature>
<organism evidence="2 3">
    <name type="scientific">Penicillium subrubescens</name>
    <dbReference type="NCBI Taxonomy" id="1316194"/>
    <lineage>
        <taxon>Eukaryota</taxon>
        <taxon>Fungi</taxon>
        <taxon>Dikarya</taxon>
        <taxon>Ascomycota</taxon>
        <taxon>Pezizomycotina</taxon>
        <taxon>Eurotiomycetes</taxon>
        <taxon>Eurotiomycetidae</taxon>
        <taxon>Eurotiales</taxon>
        <taxon>Aspergillaceae</taxon>
        <taxon>Penicillium</taxon>
    </lineage>
</organism>
<gene>
    <name evidence="2" type="ORF">PENSUB_9299</name>
</gene>
<sequence>MALVPPVQKDGFSYAGDSFYREASNLNRHRRATLPELKNHFNGKDTENRPAHWYEAQLLHYGLPPSKVKGTAHKRLFDAVMGSGLAVPSHIQKIETDLKKEWAKKEREAKKMLKESATTKPPAKGTKRKADQVSTSTSVNVSVSVSSTGVVEVQAAAKKAKVTPKTTAKEKKAAPAAKPIAPTAAPKEKKKQTARKSTAPSTTVEVAKTTTVKPKAAAAAPKEKKTTAPKTTAEEKKPAPAKSTTAAAKPAKPTANPKPKGAASKASQQLAPSQGHDHADAPPPYSEYDPGVGSGWMESVPPISPTSPRRRIGLLNGRYSVSCDHVELNFPEYQDRLNLIATLDGNALWLNFNLGVATGMMRVQRPYEVNTEDAITVFWRGNALPRMTNQRELFNIDTDGRAGSSNGLFFMGDGHLRGFIRYGSERDDNEVDLEFDAYRQPNQSMTSEISPTEAREIWASLQERQGSYYSDSDSYDEY</sequence>
<dbReference type="OrthoDB" id="4366702at2759"/>
<dbReference type="STRING" id="1316194.A0A1Q5TDA9"/>
<feature type="compositionally biased region" description="Low complexity" evidence="1">
    <location>
        <begin position="174"/>
        <end position="185"/>
    </location>
</feature>
<feature type="compositionally biased region" description="Low complexity" evidence="1">
    <location>
        <begin position="200"/>
        <end position="220"/>
    </location>
</feature>